<evidence type="ECO:0000313" key="2">
    <source>
        <dbReference type="EMBL" id="GGQ78190.1"/>
    </source>
</evidence>
<evidence type="ECO:0008006" key="4">
    <source>
        <dbReference type="Google" id="ProtNLM"/>
    </source>
</evidence>
<feature type="region of interest" description="Disordered" evidence="1">
    <location>
        <begin position="1"/>
        <end position="26"/>
    </location>
</feature>
<comment type="caution">
    <text evidence="2">The sequence shown here is derived from an EMBL/GenBank/DDBJ whole genome shotgun (WGS) entry which is preliminary data.</text>
</comment>
<accession>A0A918EWH8</accession>
<name>A0A918EWH8_9ACTN</name>
<sequence>MDQPPAPREAAASARREHTVPDAPGWESDLADLTSFPLSAVESLAPLRSDTRLLAEVLRSRGGISGGSEPGRAE</sequence>
<dbReference type="AlphaFoldDB" id="A0A918EWH8"/>
<protein>
    <recommendedName>
        <fullName evidence="4">FXSXX-COOH protein</fullName>
    </recommendedName>
</protein>
<evidence type="ECO:0000256" key="1">
    <source>
        <dbReference type="SAM" id="MobiDB-lite"/>
    </source>
</evidence>
<reference evidence="2" key="1">
    <citation type="journal article" date="2014" name="Int. J. Syst. Evol. Microbiol.">
        <title>Complete genome sequence of Corynebacterium casei LMG S-19264T (=DSM 44701T), isolated from a smear-ripened cheese.</title>
        <authorList>
            <consortium name="US DOE Joint Genome Institute (JGI-PGF)"/>
            <person name="Walter F."/>
            <person name="Albersmeier A."/>
            <person name="Kalinowski J."/>
            <person name="Ruckert C."/>
        </authorList>
    </citation>
    <scope>NUCLEOTIDE SEQUENCE</scope>
    <source>
        <strain evidence="2">JCM 4403</strain>
    </source>
</reference>
<evidence type="ECO:0000313" key="3">
    <source>
        <dbReference type="Proteomes" id="UP000656732"/>
    </source>
</evidence>
<proteinExistence type="predicted"/>
<organism evidence="2 3">
    <name type="scientific">Streptomyces pilosus</name>
    <dbReference type="NCBI Taxonomy" id="28893"/>
    <lineage>
        <taxon>Bacteria</taxon>
        <taxon>Bacillati</taxon>
        <taxon>Actinomycetota</taxon>
        <taxon>Actinomycetes</taxon>
        <taxon>Kitasatosporales</taxon>
        <taxon>Streptomycetaceae</taxon>
        <taxon>Streptomyces</taxon>
    </lineage>
</organism>
<dbReference type="Proteomes" id="UP000656732">
    <property type="component" value="Unassembled WGS sequence"/>
</dbReference>
<keyword evidence="3" id="KW-1185">Reference proteome</keyword>
<dbReference type="RefSeq" id="WP_189557931.1">
    <property type="nucleotide sequence ID" value="NZ_BMTU01000004.1"/>
</dbReference>
<gene>
    <name evidence="2" type="ORF">GCM10010280_25870</name>
</gene>
<dbReference type="EMBL" id="BMTU01000004">
    <property type="protein sequence ID" value="GGQ78190.1"/>
    <property type="molecule type" value="Genomic_DNA"/>
</dbReference>
<reference evidence="2" key="2">
    <citation type="submission" date="2020-09" db="EMBL/GenBank/DDBJ databases">
        <authorList>
            <person name="Sun Q."/>
            <person name="Ohkuma M."/>
        </authorList>
    </citation>
    <scope>NUCLEOTIDE SEQUENCE</scope>
    <source>
        <strain evidence="2">JCM 4403</strain>
    </source>
</reference>